<protein>
    <submittedName>
        <fullName evidence="1">Uncharacterized protein</fullName>
    </submittedName>
</protein>
<keyword evidence="2" id="KW-1185">Reference proteome</keyword>
<dbReference type="Proteomes" id="UP001065298">
    <property type="component" value="Chromosome 12"/>
</dbReference>
<proteinExistence type="predicted"/>
<organism evidence="1 2">
    <name type="scientific">Fusarium keratoplasticum</name>
    <dbReference type="NCBI Taxonomy" id="1328300"/>
    <lineage>
        <taxon>Eukaryota</taxon>
        <taxon>Fungi</taxon>
        <taxon>Dikarya</taxon>
        <taxon>Ascomycota</taxon>
        <taxon>Pezizomycotina</taxon>
        <taxon>Sordariomycetes</taxon>
        <taxon>Hypocreomycetidae</taxon>
        <taxon>Hypocreales</taxon>
        <taxon>Nectriaceae</taxon>
        <taxon>Fusarium</taxon>
        <taxon>Fusarium solani species complex</taxon>
    </lineage>
</organism>
<name>A0ACC0QDF7_9HYPO</name>
<evidence type="ECO:0000313" key="1">
    <source>
        <dbReference type="EMBL" id="KAI8650921.1"/>
    </source>
</evidence>
<comment type="caution">
    <text evidence="1">The sequence shown here is derived from an EMBL/GenBank/DDBJ whole genome shotgun (WGS) entry which is preliminary data.</text>
</comment>
<sequence length="395" mass="46464">MADRPRGHRMALRTSTRWKTLPFTRLPAEIRFLSLEEIVQQRHPGWASFASVCKEWQLFIEKRNFCRLKLSVSCLADFQRLVVRTRDLVQHILLDIELPTYPCRQCRSKRWPTNRRPRIGVTISDGIRRLFNILSTWKTANGLTLELGAHSPTDSKHWFRNYLASDEEDSTTVQKTDYSWYDPLHGWVNGKQVQYPPESVIRRLFDTPHLSFSDRRAPPHVENVTCLMIRREMRRSLPASSLHFLLYKLPRLERLMLEPWRMWEAEWRMINDTKMMDLILKLATRSLKRISIFEDFSDYLTTAMVKATTRPHWPSRVETYRITDPQLATAFATRSRDLEHLAVSYMIDAKDFFQNANPFSVWGSLQSLALTSRLLLPTTSRQEIDYLLHKTGTPG</sequence>
<dbReference type="EMBL" id="CM046514">
    <property type="protein sequence ID" value="KAI8650921.1"/>
    <property type="molecule type" value="Genomic_DNA"/>
</dbReference>
<reference evidence="1" key="1">
    <citation type="submission" date="2022-06" db="EMBL/GenBank/DDBJ databases">
        <title>Fusarium solani species complex genomes reveal bases of compartmentalisation and animal pathogenesis.</title>
        <authorList>
            <person name="Tsai I.J."/>
        </authorList>
    </citation>
    <scope>NUCLEOTIDE SEQUENCE</scope>
    <source>
        <strain evidence="1">Fu6.1</strain>
    </source>
</reference>
<accession>A0ACC0QDF7</accession>
<evidence type="ECO:0000313" key="2">
    <source>
        <dbReference type="Proteomes" id="UP001065298"/>
    </source>
</evidence>
<gene>
    <name evidence="1" type="ORF">NCS57_01427400</name>
</gene>